<evidence type="ECO:0000313" key="1">
    <source>
        <dbReference type="EMBL" id="VEN73003.1"/>
    </source>
</evidence>
<proteinExistence type="predicted"/>
<protein>
    <submittedName>
        <fullName evidence="1">Uncharacterized protein</fullName>
    </submittedName>
</protein>
<dbReference type="SUPFAM" id="SSF53756">
    <property type="entry name" value="UDP-Glycosyltransferase/glycogen phosphorylase"/>
    <property type="match status" value="1"/>
</dbReference>
<dbReference type="Gene3D" id="3.40.50.2000">
    <property type="entry name" value="Glycogen Phosphorylase B"/>
    <property type="match status" value="1"/>
</dbReference>
<accession>A0A484HCK9</accession>
<sequence>MNQTDIDEMLRSEFVLLFTGNFYPGFREPTQLIHALKALPEIKLIIIGDTSRFNWLFFGVCPQIKLLGVTDHAKCRRLQKQATMLVNIGNRQSYQTPGKLFEYFGAQRPVFHIAGRPDDDISLLLNKLNRGISVYNQSDQIAEALEIAYADWRKGALDQKFNLSLDTVKDYSWSANANCLYKKIKMLEKNE</sequence>
<gene>
    <name evidence="1" type="ORF">EPICR_100048</name>
</gene>
<organism evidence="1">
    <name type="scientific">uncultured Desulfobacteraceae bacterium</name>
    <dbReference type="NCBI Taxonomy" id="218296"/>
    <lineage>
        <taxon>Bacteria</taxon>
        <taxon>Pseudomonadati</taxon>
        <taxon>Thermodesulfobacteriota</taxon>
        <taxon>Desulfobacteria</taxon>
        <taxon>Desulfobacterales</taxon>
        <taxon>Desulfobacteraceae</taxon>
        <taxon>environmental samples</taxon>
    </lineage>
</organism>
<dbReference type="EMBL" id="CAACVI010000002">
    <property type="protein sequence ID" value="VEN73003.1"/>
    <property type="molecule type" value="Genomic_DNA"/>
</dbReference>
<dbReference type="AlphaFoldDB" id="A0A484HCK9"/>
<reference evidence="1" key="1">
    <citation type="submission" date="2019-01" db="EMBL/GenBank/DDBJ databases">
        <authorList>
            <consortium name="Genoscope - CEA"/>
            <person name="William W."/>
        </authorList>
    </citation>
    <scope>NUCLEOTIDE SEQUENCE</scope>
    <source>
        <strain evidence="1">CR-1</strain>
    </source>
</reference>
<name>A0A484HCK9_9BACT</name>